<dbReference type="Proteomes" id="UP000321424">
    <property type="component" value="Unassembled WGS sequence"/>
</dbReference>
<evidence type="ECO:0000256" key="1">
    <source>
        <dbReference type="SAM" id="MobiDB-lite"/>
    </source>
</evidence>
<sequence>MAFSTHPEMLLTPHSAALGPEPGEPVSPGAGEDEVVGAVVVVAGGVTHLVGGVVVGAGVLGVGVTGTVGVVGCAAVPPVPVRVISTATSTAAAAAAVVRRVRDGPGCAAGAQRVRGGALILRPRRWI</sequence>
<protein>
    <submittedName>
        <fullName evidence="2">Uncharacterized protein</fullName>
    </submittedName>
</protein>
<dbReference type="EMBL" id="BJXA01000141">
    <property type="protein sequence ID" value="GEM44175.1"/>
    <property type="molecule type" value="Genomic_DNA"/>
</dbReference>
<keyword evidence="3" id="KW-1185">Reference proteome</keyword>
<comment type="caution">
    <text evidence="2">The sequence shown here is derived from an EMBL/GenBank/DDBJ whole genome shotgun (WGS) entry which is preliminary data.</text>
</comment>
<proteinExistence type="predicted"/>
<reference evidence="2 3" key="1">
    <citation type="submission" date="2019-07" db="EMBL/GenBank/DDBJ databases">
        <title>Whole genome shotgun sequence of Nocardia ninae NBRC 108245.</title>
        <authorList>
            <person name="Hosoyama A."/>
            <person name="Uohara A."/>
            <person name="Ohji S."/>
            <person name="Ichikawa N."/>
        </authorList>
    </citation>
    <scope>NUCLEOTIDE SEQUENCE [LARGE SCALE GENOMIC DNA]</scope>
    <source>
        <strain evidence="2 3">NBRC 108245</strain>
    </source>
</reference>
<evidence type="ECO:0000313" key="3">
    <source>
        <dbReference type="Proteomes" id="UP000321424"/>
    </source>
</evidence>
<accession>A0A511MU98</accession>
<evidence type="ECO:0000313" key="2">
    <source>
        <dbReference type="EMBL" id="GEM44175.1"/>
    </source>
</evidence>
<feature type="region of interest" description="Disordered" evidence="1">
    <location>
        <begin position="1"/>
        <end position="31"/>
    </location>
</feature>
<name>A0A511MU98_9NOCA</name>
<organism evidence="2 3">
    <name type="scientific">Nocardia ninae NBRC 108245</name>
    <dbReference type="NCBI Taxonomy" id="1210091"/>
    <lineage>
        <taxon>Bacteria</taxon>
        <taxon>Bacillati</taxon>
        <taxon>Actinomycetota</taxon>
        <taxon>Actinomycetes</taxon>
        <taxon>Mycobacteriales</taxon>
        <taxon>Nocardiaceae</taxon>
        <taxon>Nocardia</taxon>
    </lineage>
</organism>
<dbReference type="AlphaFoldDB" id="A0A511MU98"/>
<gene>
    <name evidence="2" type="ORF">NN4_86940</name>
</gene>